<dbReference type="GO" id="GO:0016787">
    <property type="term" value="F:hydrolase activity"/>
    <property type="evidence" value="ECO:0007669"/>
    <property type="project" value="UniProtKB-KW"/>
</dbReference>
<dbReference type="Gene3D" id="3.20.20.140">
    <property type="entry name" value="Metal-dependent hydrolases"/>
    <property type="match status" value="1"/>
</dbReference>
<evidence type="ECO:0000256" key="1">
    <source>
        <dbReference type="ARBA" id="ARBA00023239"/>
    </source>
</evidence>
<dbReference type="eggNOG" id="arCOG01931">
    <property type="taxonomic scope" value="Archaea"/>
</dbReference>
<dbReference type="Proteomes" id="UP000003980">
    <property type="component" value="Unassembled WGS sequence"/>
</dbReference>
<evidence type="ECO:0000313" key="3">
    <source>
        <dbReference type="EMBL" id="EHP70306.1"/>
    </source>
</evidence>
<dbReference type="GO" id="GO:0016831">
    <property type="term" value="F:carboxy-lyase activity"/>
    <property type="evidence" value="ECO:0007669"/>
    <property type="project" value="InterPro"/>
</dbReference>
<dbReference type="GO" id="GO:0019748">
    <property type="term" value="P:secondary metabolic process"/>
    <property type="evidence" value="ECO:0007669"/>
    <property type="project" value="TreeGrafter"/>
</dbReference>
<dbReference type="InterPro" id="IPR032465">
    <property type="entry name" value="ACMSD"/>
</dbReference>
<gene>
    <name evidence="3" type="ORF">MetMK1DRAFT_00008080</name>
</gene>
<proteinExistence type="predicted"/>
<evidence type="ECO:0000313" key="4">
    <source>
        <dbReference type="Proteomes" id="UP000003980"/>
    </source>
</evidence>
<evidence type="ECO:0000259" key="2">
    <source>
        <dbReference type="Pfam" id="PF04909"/>
    </source>
</evidence>
<keyword evidence="4" id="KW-1185">Reference proteome</keyword>
<dbReference type="OrthoDB" id="189863at2157"/>
<dbReference type="EMBL" id="JH597761">
    <property type="protein sequence ID" value="EHP70306.1"/>
    <property type="molecule type" value="Genomic_DNA"/>
</dbReference>
<accession>H2C235</accession>
<dbReference type="PANTHER" id="PTHR21240">
    <property type="entry name" value="2-AMINO-3-CARBOXYLMUCONATE-6-SEMIALDEHYDE DECARBOXYLASE"/>
    <property type="match status" value="1"/>
</dbReference>
<dbReference type="InterPro" id="IPR032466">
    <property type="entry name" value="Metal_Hydrolase"/>
</dbReference>
<protein>
    <submittedName>
        <fullName evidence="3">Putative TIM-barrel fold metal-dependent hydrolase</fullName>
    </submittedName>
</protein>
<dbReference type="HOGENOM" id="CLU_039329_0_1_2"/>
<dbReference type="RefSeq" id="WP_009070931.1">
    <property type="nucleotide sequence ID" value="NZ_JH597761.1"/>
</dbReference>
<feature type="domain" description="Amidohydrolase-related" evidence="2">
    <location>
        <begin position="94"/>
        <end position="405"/>
    </location>
</feature>
<keyword evidence="1" id="KW-0456">Lyase</keyword>
<dbReference type="STRING" id="671065.MetMK1DRAFT_00008080"/>
<sequence>MISKPDELRDIEIIDAESHVVENPEDIEKFLDKKYRLPMIVRDEVSGSRYWVVDGKVYTRPFGFGGGEARGLIDHTFNKFYGKINPKLRAKDASLNDIEGRLADLDQMGIDAQVVNPTSGLIIPFMSDREWAYALARAYNDYVSTRIKESGTRRIYANAAVPIQDVNLAIKEMERAKELGLKGVVVPVFVSDGHFIAEKPIFDEEFFPFFKKATELNMPVVVHVTPTTSELPWVFLFNKFLYVRGVGHPFAMMVALMGLIGEGFFERLPNLKVHLCEAGASWLPFWIWWLDEAIENPRFRKYTLERFGMDPNPHLKRFASEYLQQGNVYVSVESEEPPEIIKYIIEKMGLENNLVFAVDYPHASEAELFPEYLNVFMGNIAKPANLNKKQMEKILRDNARRLYNIEK</sequence>
<keyword evidence="3" id="KW-0378">Hydrolase</keyword>
<dbReference type="SUPFAM" id="SSF51556">
    <property type="entry name" value="Metallo-dependent hydrolases"/>
    <property type="match status" value="1"/>
</dbReference>
<dbReference type="Pfam" id="PF04909">
    <property type="entry name" value="Amidohydro_2"/>
    <property type="match status" value="1"/>
</dbReference>
<reference evidence="3 4" key="1">
    <citation type="submission" date="2012-01" db="EMBL/GenBank/DDBJ databases">
        <title>Improved High-Quality Draft sequence of Metallosphaera yellowstonensis MK1.</title>
        <authorList>
            <consortium name="US DOE Joint Genome Institute"/>
            <person name="Lucas S."/>
            <person name="Han J."/>
            <person name="Cheng J.-F."/>
            <person name="Goodwin L."/>
            <person name="Pitluck S."/>
            <person name="Peters L."/>
            <person name="Teshima H."/>
            <person name="Detter J.C."/>
            <person name="Han C."/>
            <person name="Tapia R."/>
            <person name="Land M."/>
            <person name="Hauser L."/>
            <person name="Kyrpides N."/>
            <person name="Kozubal M."/>
            <person name="Macur R.E."/>
            <person name="Jay Z."/>
            <person name="Inskeep W."/>
            <person name="Woyke T."/>
        </authorList>
    </citation>
    <scope>NUCLEOTIDE SEQUENCE [LARGE SCALE GENOMIC DNA]</scope>
    <source>
        <strain evidence="3 4">MK1</strain>
    </source>
</reference>
<dbReference type="AlphaFoldDB" id="H2C235"/>
<dbReference type="PANTHER" id="PTHR21240:SF28">
    <property type="entry name" value="ISO-OROTATE DECARBOXYLASE (EUROFUNG)"/>
    <property type="match status" value="1"/>
</dbReference>
<dbReference type="InterPro" id="IPR006680">
    <property type="entry name" value="Amidohydro-rel"/>
</dbReference>
<name>H2C235_9CREN</name>
<organism evidence="3 4">
    <name type="scientific">Metallosphaera yellowstonensis MK1</name>
    <dbReference type="NCBI Taxonomy" id="671065"/>
    <lineage>
        <taxon>Archaea</taxon>
        <taxon>Thermoproteota</taxon>
        <taxon>Thermoprotei</taxon>
        <taxon>Sulfolobales</taxon>
        <taxon>Sulfolobaceae</taxon>
        <taxon>Metallosphaera</taxon>
    </lineage>
</organism>
<dbReference type="GO" id="GO:0005737">
    <property type="term" value="C:cytoplasm"/>
    <property type="evidence" value="ECO:0007669"/>
    <property type="project" value="TreeGrafter"/>
</dbReference>